<dbReference type="InterPro" id="IPR023214">
    <property type="entry name" value="HAD_sf"/>
</dbReference>
<dbReference type="Proteomes" id="UP000022910">
    <property type="component" value="Unassembled WGS sequence"/>
</dbReference>
<proteinExistence type="predicted"/>
<evidence type="ECO:0000313" key="3">
    <source>
        <dbReference type="EMBL" id="EXX52383.1"/>
    </source>
</evidence>
<dbReference type="InterPro" id="IPR036412">
    <property type="entry name" value="HAD-like_sf"/>
</dbReference>
<dbReference type="InterPro" id="IPR050365">
    <property type="entry name" value="TIM50"/>
</dbReference>
<sequence length="304" mass="34267">MLASTQSSSLVSQEIYTSSNATTSASSSNSTTNGESCVNTNNNLSECLTASSSTPPSYFLLYYWTILYTYITNIFSKSTARLRRHSTGEHAYMAQTSVSDTNNNINSNTNNNNSPQQPLRRSPRFKSKKQLQQQITSSSVDSISPLKAANSSIRLRNNSKTSTQSFMMKTKTLILDLDETLIHSTSRGSRADAHMIEVMVDNHACLYYVYKRPHVDHFLKKVSEWYKVVIFTASMPEYADPVIDWLDPNKNLICNRFFRQSCTNRNGAYIKDLTIVEPDLSKVCLVDNSPISYAMQQGNIDMYI</sequence>
<dbReference type="PROSITE" id="PS50969">
    <property type="entry name" value="FCP1"/>
    <property type="match status" value="1"/>
</dbReference>
<dbReference type="PANTHER" id="PTHR12210">
    <property type="entry name" value="DULLARD PROTEIN PHOSPHATASE"/>
    <property type="match status" value="1"/>
</dbReference>
<gene>
    <name evidence="3" type="ORF">RirG_253510</name>
</gene>
<dbReference type="InterPro" id="IPR004274">
    <property type="entry name" value="FCP1_dom"/>
</dbReference>
<dbReference type="CDD" id="cd07521">
    <property type="entry name" value="HAD_FCP1-like"/>
    <property type="match status" value="1"/>
</dbReference>
<dbReference type="SUPFAM" id="SSF56784">
    <property type="entry name" value="HAD-like"/>
    <property type="match status" value="1"/>
</dbReference>
<feature type="region of interest" description="Disordered" evidence="1">
    <location>
        <begin position="96"/>
        <end position="140"/>
    </location>
</feature>
<accession>A0A015LC22</accession>
<evidence type="ECO:0000256" key="1">
    <source>
        <dbReference type="SAM" id="MobiDB-lite"/>
    </source>
</evidence>
<reference evidence="3 4" key="1">
    <citation type="submission" date="2014-02" db="EMBL/GenBank/DDBJ databases">
        <title>Single nucleus genome sequencing reveals high similarity among nuclei of an endomycorrhizal fungus.</title>
        <authorList>
            <person name="Lin K."/>
            <person name="Geurts R."/>
            <person name="Zhang Z."/>
            <person name="Limpens E."/>
            <person name="Saunders D.G."/>
            <person name="Mu D."/>
            <person name="Pang E."/>
            <person name="Cao H."/>
            <person name="Cha H."/>
            <person name="Lin T."/>
            <person name="Zhou Q."/>
            <person name="Shang Y."/>
            <person name="Li Y."/>
            <person name="Ivanov S."/>
            <person name="Sharma T."/>
            <person name="Velzen R.V."/>
            <person name="Ruijter N.D."/>
            <person name="Aanen D.K."/>
            <person name="Win J."/>
            <person name="Kamoun S."/>
            <person name="Bisseling T."/>
            <person name="Huang S."/>
        </authorList>
    </citation>
    <scope>NUCLEOTIDE SEQUENCE [LARGE SCALE GENOMIC DNA]</scope>
    <source>
        <strain evidence="4">DAOM197198w</strain>
    </source>
</reference>
<organism evidence="3 4">
    <name type="scientific">Rhizophagus irregularis (strain DAOM 197198w)</name>
    <name type="common">Glomus intraradices</name>
    <dbReference type="NCBI Taxonomy" id="1432141"/>
    <lineage>
        <taxon>Eukaryota</taxon>
        <taxon>Fungi</taxon>
        <taxon>Fungi incertae sedis</taxon>
        <taxon>Mucoromycota</taxon>
        <taxon>Glomeromycotina</taxon>
        <taxon>Glomeromycetes</taxon>
        <taxon>Glomerales</taxon>
        <taxon>Glomeraceae</taxon>
        <taxon>Rhizophagus</taxon>
    </lineage>
</organism>
<dbReference type="EMBL" id="JEMT01029306">
    <property type="protein sequence ID" value="EXX52383.1"/>
    <property type="molecule type" value="Genomic_DNA"/>
</dbReference>
<dbReference type="AlphaFoldDB" id="A0A015LC22"/>
<dbReference type="Pfam" id="PF03031">
    <property type="entry name" value="NIF"/>
    <property type="match status" value="1"/>
</dbReference>
<name>A0A015LC22_RHIIW</name>
<feature type="compositionally biased region" description="Low complexity" evidence="1">
    <location>
        <begin position="96"/>
        <end position="114"/>
    </location>
</feature>
<dbReference type="SMART" id="SM00577">
    <property type="entry name" value="CPDc"/>
    <property type="match status" value="1"/>
</dbReference>
<keyword evidence="4" id="KW-1185">Reference proteome</keyword>
<dbReference type="GO" id="GO:0016791">
    <property type="term" value="F:phosphatase activity"/>
    <property type="evidence" value="ECO:0007669"/>
    <property type="project" value="InterPro"/>
</dbReference>
<dbReference type="Gene3D" id="3.40.50.1000">
    <property type="entry name" value="HAD superfamily/HAD-like"/>
    <property type="match status" value="1"/>
</dbReference>
<comment type="caution">
    <text evidence="3">The sequence shown here is derived from an EMBL/GenBank/DDBJ whole genome shotgun (WGS) entry which is preliminary data.</text>
</comment>
<evidence type="ECO:0000313" key="4">
    <source>
        <dbReference type="Proteomes" id="UP000022910"/>
    </source>
</evidence>
<dbReference type="InterPro" id="IPR011948">
    <property type="entry name" value="Dullard_phosphatase"/>
</dbReference>
<protein>
    <submittedName>
        <fullName evidence="3">Nem1p</fullName>
    </submittedName>
</protein>
<feature type="compositionally biased region" description="Polar residues" evidence="1">
    <location>
        <begin position="130"/>
        <end position="140"/>
    </location>
</feature>
<evidence type="ECO:0000259" key="2">
    <source>
        <dbReference type="PROSITE" id="PS50969"/>
    </source>
</evidence>
<dbReference type="NCBIfam" id="TIGR02251">
    <property type="entry name" value="HIF-SF_euk"/>
    <property type="match status" value="1"/>
</dbReference>
<feature type="domain" description="FCP1 homology" evidence="2">
    <location>
        <begin position="166"/>
        <end position="304"/>
    </location>
</feature>